<dbReference type="GO" id="GO:0005524">
    <property type="term" value="F:ATP binding"/>
    <property type="evidence" value="ECO:0007669"/>
    <property type="project" value="UniProtKB-KW"/>
</dbReference>
<name>E6LR09_9FIRM</name>
<keyword evidence="1" id="KW-0813">Transport</keyword>
<dbReference type="SUPFAM" id="SSF52540">
    <property type="entry name" value="P-loop containing nucleoside triphosphate hydrolases"/>
    <property type="match status" value="1"/>
</dbReference>
<dbReference type="PANTHER" id="PTHR42781:SF4">
    <property type="entry name" value="SPERMIDINE_PUTRESCINE IMPORT ATP-BINDING PROTEIN POTA"/>
    <property type="match status" value="1"/>
</dbReference>
<dbReference type="HOGENOM" id="CLU_000604_1_1_9"/>
<dbReference type="GO" id="GO:0016887">
    <property type="term" value="F:ATP hydrolysis activity"/>
    <property type="evidence" value="ECO:0007669"/>
    <property type="project" value="InterPro"/>
</dbReference>
<keyword evidence="4" id="KW-1278">Translocase</keyword>
<dbReference type="InterPro" id="IPR003439">
    <property type="entry name" value="ABC_transporter-like_ATP-bd"/>
</dbReference>
<keyword evidence="3 6" id="KW-0067">ATP-binding</keyword>
<dbReference type="Pfam" id="PF08402">
    <property type="entry name" value="TOBE_2"/>
    <property type="match status" value="1"/>
</dbReference>
<proteinExistence type="predicted"/>
<reference evidence="6 7" key="1">
    <citation type="submission" date="2010-12" db="EMBL/GenBank/DDBJ databases">
        <authorList>
            <person name="Muzny D."/>
            <person name="Qin X."/>
            <person name="Deng J."/>
            <person name="Jiang H."/>
            <person name="Liu Y."/>
            <person name="Qu J."/>
            <person name="Song X.-Z."/>
            <person name="Zhang L."/>
            <person name="Thornton R."/>
            <person name="Coyle M."/>
            <person name="Francisco L."/>
            <person name="Jackson L."/>
            <person name="Javaid M."/>
            <person name="Korchina V."/>
            <person name="Kovar C."/>
            <person name="Mata R."/>
            <person name="Mathew T."/>
            <person name="Ngo R."/>
            <person name="Nguyen L."/>
            <person name="Nguyen N."/>
            <person name="Okwuonu G."/>
            <person name="Ongeri F."/>
            <person name="Pham C."/>
            <person name="Simmons D."/>
            <person name="Wilczek-Boney K."/>
            <person name="Hale W."/>
            <person name="Jakkamsetti A."/>
            <person name="Pham P."/>
            <person name="Ruth R."/>
            <person name="San Lucas F."/>
            <person name="Warren J."/>
            <person name="Zhang J."/>
            <person name="Zhao Z."/>
            <person name="Zhou C."/>
            <person name="Zhu D."/>
            <person name="Lee S."/>
            <person name="Bess C."/>
            <person name="Blankenburg K."/>
            <person name="Forbes L."/>
            <person name="Fu Q."/>
            <person name="Gubbala S."/>
            <person name="Hirani K."/>
            <person name="Jayaseelan J.C."/>
            <person name="Lara F."/>
            <person name="Munidasa M."/>
            <person name="Palculict T."/>
            <person name="Patil S."/>
            <person name="Pu L.-L."/>
            <person name="Saada N."/>
            <person name="Tang L."/>
            <person name="Weissenberger G."/>
            <person name="Zhu Y."/>
            <person name="Hemphill L."/>
            <person name="Shang Y."/>
            <person name="Youmans B."/>
            <person name="Ayvaz T."/>
            <person name="Ross M."/>
            <person name="Santibanez J."/>
            <person name="Aqrawi P."/>
            <person name="Gross S."/>
            <person name="Joshi V."/>
            <person name="Fowler G."/>
            <person name="Nazareth L."/>
            <person name="Reid J."/>
            <person name="Worley K."/>
            <person name="Petrosino J."/>
            <person name="Highlander S."/>
            <person name="Gibbs R."/>
        </authorList>
    </citation>
    <scope>NUCLEOTIDE SEQUENCE [LARGE SCALE GENOMIC DNA]</scope>
    <source>
        <strain evidence="6 7">DSM 3986</strain>
    </source>
</reference>
<evidence type="ECO:0000259" key="5">
    <source>
        <dbReference type="PROSITE" id="PS50893"/>
    </source>
</evidence>
<evidence type="ECO:0000313" key="7">
    <source>
        <dbReference type="Proteomes" id="UP000003434"/>
    </source>
</evidence>
<keyword evidence="2" id="KW-0547">Nucleotide-binding</keyword>
<dbReference type="InterPro" id="IPR027417">
    <property type="entry name" value="P-loop_NTPase"/>
</dbReference>
<dbReference type="FunFam" id="3.40.50.300:FF:000133">
    <property type="entry name" value="Spermidine/putrescine import ATP-binding protein PotA"/>
    <property type="match status" value="1"/>
</dbReference>
<dbReference type="EMBL" id="AEPW01000092">
    <property type="protein sequence ID" value="EFU75705.1"/>
    <property type="molecule type" value="Genomic_DNA"/>
</dbReference>
<dbReference type="PROSITE" id="PS50893">
    <property type="entry name" value="ABC_TRANSPORTER_2"/>
    <property type="match status" value="1"/>
</dbReference>
<dbReference type="PANTHER" id="PTHR42781">
    <property type="entry name" value="SPERMIDINE/PUTRESCINE IMPORT ATP-BINDING PROTEIN POTA"/>
    <property type="match status" value="1"/>
</dbReference>
<dbReference type="SMART" id="SM00382">
    <property type="entry name" value="AAA"/>
    <property type="match status" value="1"/>
</dbReference>
<dbReference type="Gene3D" id="3.40.50.300">
    <property type="entry name" value="P-loop containing nucleotide triphosphate hydrolases"/>
    <property type="match status" value="1"/>
</dbReference>
<dbReference type="InterPro" id="IPR008995">
    <property type="entry name" value="Mo/tungstate-bd_C_term_dom"/>
</dbReference>
<dbReference type="PROSITE" id="PS00211">
    <property type="entry name" value="ABC_TRANSPORTER_1"/>
    <property type="match status" value="1"/>
</dbReference>
<comment type="caution">
    <text evidence="6">The sequence shown here is derived from an EMBL/GenBank/DDBJ whole genome shotgun (WGS) entry which is preliminary data.</text>
</comment>
<dbReference type="eggNOG" id="COG3842">
    <property type="taxonomic scope" value="Bacteria"/>
</dbReference>
<protein>
    <submittedName>
        <fullName evidence="6">ABC transporter, ATP-binding protein</fullName>
    </submittedName>
</protein>
<dbReference type="Pfam" id="PF00005">
    <property type="entry name" value="ABC_tran"/>
    <property type="match status" value="1"/>
</dbReference>
<dbReference type="GO" id="GO:0043190">
    <property type="term" value="C:ATP-binding cassette (ABC) transporter complex"/>
    <property type="evidence" value="ECO:0007669"/>
    <property type="project" value="InterPro"/>
</dbReference>
<evidence type="ECO:0000313" key="6">
    <source>
        <dbReference type="EMBL" id="EFU75705.1"/>
    </source>
</evidence>
<dbReference type="InterPro" id="IPR017871">
    <property type="entry name" value="ABC_transporter-like_CS"/>
</dbReference>
<sequence length="322" mass="35501">MTDTILSLENIEKSFDGEKILKNISLDIGRGEFITLLGSSGCGKTTTIRIIAGLETPDGGKVVLNGKDITALAPEKRDVNTVFQNYALFPHMNVEKNIGYGLRLKKMSQNEIKNEVKNALSLVQLEGFEKRNPSQLSGGQKQRVAIARAVVNKPSVLLLDEPLGALDLMLRRQMQTELKKLQKALGITFIYITHDQEEALNMSSRIVVMRNGKIEQTGTPSEVYDTPKTAFVAEFVGGANLYKEGEKIFAIRSEHVRLGVGDYAGVVTENSFMAGLSKVKVRLRDGQEITSSHMGMNIDLNIGDEISVGWDKNDMVEVKGEK</sequence>
<evidence type="ECO:0000256" key="1">
    <source>
        <dbReference type="ARBA" id="ARBA00022448"/>
    </source>
</evidence>
<dbReference type="AlphaFoldDB" id="E6LR09"/>
<dbReference type="Proteomes" id="UP000003434">
    <property type="component" value="Unassembled WGS sequence"/>
</dbReference>
<feature type="domain" description="ABC transporter" evidence="5">
    <location>
        <begin position="6"/>
        <end position="236"/>
    </location>
</feature>
<dbReference type="InterPro" id="IPR003593">
    <property type="entry name" value="AAA+_ATPase"/>
</dbReference>
<organism evidence="6 7">
    <name type="scientific">Lachnoanaerobaculum saburreum DSM 3986</name>
    <dbReference type="NCBI Taxonomy" id="887325"/>
    <lineage>
        <taxon>Bacteria</taxon>
        <taxon>Bacillati</taxon>
        <taxon>Bacillota</taxon>
        <taxon>Clostridia</taxon>
        <taxon>Lachnospirales</taxon>
        <taxon>Lachnospiraceae</taxon>
        <taxon>Lachnoanaerobaculum</taxon>
    </lineage>
</organism>
<dbReference type="InterPro" id="IPR050093">
    <property type="entry name" value="ABC_SmlMolc_Importer"/>
</dbReference>
<gene>
    <name evidence="6" type="ORF">HMPREF0381_2394</name>
</gene>
<dbReference type="InterPro" id="IPR013611">
    <property type="entry name" value="Transp-assoc_OB_typ2"/>
</dbReference>
<dbReference type="GO" id="GO:0022857">
    <property type="term" value="F:transmembrane transporter activity"/>
    <property type="evidence" value="ECO:0007669"/>
    <property type="project" value="InterPro"/>
</dbReference>
<evidence type="ECO:0000256" key="2">
    <source>
        <dbReference type="ARBA" id="ARBA00022741"/>
    </source>
</evidence>
<dbReference type="RefSeq" id="WP_008752155.1">
    <property type="nucleotide sequence ID" value="NZ_GL622296.1"/>
</dbReference>
<evidence type="ECO:0000256" key="4">
    <source>
        <dbReference type="ARBA" id="ARBA00022967"/>
    </source>
</evidence>
<evidence type="ECO:0000256" key="3">
    <source>
        <dbReference type="ARBA" id="ARBA00022840"/>
    </source>
</evidence>
<dbReference type="SUPFAM" id="SSF50331">
    <property type="entry name" value="MOP-like"/>
    <property type="match status" value="1"/>
</dbReference>
<accession>E6LR09</accession>